<name>A0A1S8WHY4_OPIVI</name>
<evidence type="ECO:0000313" key="2">
    <source>
        <dbReference type="Proteomes" id="UP000243686"/>
    </source>
</evidence>
<protein>
    <submittedName>
        <fullName evidence="1">Toxin-antitoxin system, toxin component, RelE domain protein</fullName>
    </submittedName>
</protein>
<sequence>MVGAYFLSTGDLITFRKNGIIDAADDVVGVYHDTCGNCEAVLLPSCEDNVKEKFLKYSAFLNILPERCGAQLLIGRSKITIVFEAFGMHDSGDT</sequence>
<dbReference type="AlphaFoldDB" id="A0A1S8WHY4"/>
<evidence type="ECO:0000313" key="1">
    <source>
        <dbReference type="EMBL" id="OON14056.1"/>
    </source>
</evidence>
<keyword evidence="2" id="KW-1185">Reference proteome</keyword>
<organism evidence="1 2">
    <name type="scientific">Opisthorchis viverrini</name>
    <name type="common">Southeast Asian liver fluke</name>
    <dbReference type="NCBI Taxonomy" id="6198"/>
    <lineage>
        <taxon>Eukaryota</taxon>
        <taxon>Metazoa</taxon>
        <taxon>Spiralia</taxon>
        <taxon>Lophotrochozoa</taxon>
        <taxon>Platyhelminthes</taxon>
        <taxon>Trematoda</taxon>
        <taxon>Digenea</taxon>
        <taxon>Opisthorchiida</taxon>
        <taxon>Opisthorchiata</taxon>
        <taxon>Opisthorchiidae</taxon>
        <taxon>Opisthorchis</taxon>
    </lineage>
</organism>
<dbReference type="EMBL" id="KV906912">
    <property type="protein sequence ID" value="OON14056.1"/>
    <property type="molecule type" value="Genomic_DNA"/>
</dbReference>
<dbReference type="Proteomes" id="UP000243686">
    <property type="component" value="Unassembled WGS sequence"/>
</dbReference>
<proteinExistence type="predicted"/>
<gene>
    <name evidence="1" type="ORF">X801_10158</name>
</gene>
<accession>A0A1S8WHY4</accession>
<reference evidence="1 2" key="1">
    <citation type="submission" date="2015-03" db="EMBL/GenBank/DDBJ databases">
        <title>Draft genome of the nematode, Opisthorchis viverrini.</title>
        <authorList>
            <person name="Mitreva M."/>
        </authorList>
    </citation>
    <scope>NUCLEOTIDE SEQUENCE [LARGE SCALE GENOMIC DNA]</scope>
    <source>
        <strain evidence="1">Khon Kaen</strain>
    </source>
</reference>